<dbReference type="AlphaFoldDB" id="X0Y1X0"/>
<feature type="domain" description="Acetyl-CoA hydrolase/transferase N-terminal" evidence="3">
    <location>
        <begin position="1"/>
        <end position="53"/>
    </location>
</feature>
<dbReference type="GO" id="GO:0008775">
    <property type="term" value="F:acetate CoA-transferase activity"/>
    <property type="evidence" value="ECO:0007669"/>
    <property type="project" value="InterPro"/>
</dbReference>
<feature type="non-terminal residue" evidence="5">
    <location>
        <position position="1"/>
    </location>
</feature>
<dbReference type="InterPro" id="IPR046433">
    <property type="entry name" value="ActCoA_hydro"/>
</dbReference>
<dbReference type="InterPro" id="IPR026888">
    <property type="entry name" value="AcetylCoA_hyd_C"/>
</dbReference>
<dbReference type="Gene3D" id="3.30.750.70">
    <property type="entry name" value="4-hydroxybutyrate coenzyme like domains"/>
    <property type="match status" value="1"/>
</dbReference>
<dbReference type="InterPro" id="IPR003702">
    <property type="entry name" value="ActCoA_hydro_N"/>
</dbReference>
<reference evidence="5" key="1">
    <citation type="journal article" date="2014" name="Front. Microbiol.">
        <title>High frequency of phylogenetically diverse reductive dehalogenase-homologous genes in deep subseafloor sedimentary metagenomes.</title>
        <authorList>
            <person name="Kawai M."/>
            <person name="Futagami T."/>
            <person name="Toyoda A."/>
            <person name="Takaki Y."/>
            <person name="Nishi S."/>
            <person name="Hori S."/>
            <person name="Arai W."/>
            <person name="Tsubouchi T."/>
            <person name="Morono Y."/>
            <person name="Uchiyama I."/>
            <person name="Ito T."/>
            <person name="Fujiyama A."/>
            <person name="Inagaki F."/>
            <person name="Takami H."/>
        </authorList>
    </citation>
    <scope>NUCLEOTIDE SEQUENCE</scope>
    <source>
        <strain evidence="5">Expedition CK06-06</strain>
    </source>
</reference>
<accession>X0Y1X0</accession>
<feature type="non-terminal residue" evidence="5">
    <location>
        <position position="245"/>
    </location>
</feature>
<evidence type="ECO:0000313" key="5">
    <source>
        <dbReference type="EMBL" id="GAG30896.1"/>
    </source>
</evidence>
<evidence type="ECO:0000256" key="1">
    <source>
        <dbReference type="ARBA" id="ARBA00009632"/>
    </source>
</evidence>
<name>X0Y1X0_9ZZZZ</name>
<evidence type="ECO:0000259" key="4">
    <source>
        <dbReference type="Pfam" id="PF13336"/>
    </source>
</evidence>
<keyword evidence="2" id="KW-0808">Transferase</keyword>
<dbReference type="Pfam" id="PF02550">
    <property type="entry name" value="AcetylCoA_hydro"/>
    <property type="match status" value="1"/>
</dbReference>
<dbReference type="SUPFAM" id="SSF100950">
    <property type="entry name" value="NagB/RpiA/CoA transferase-like"/>
    <property type="match status" value="1"/>
</dbReference>
<dbReference type="PANTHER" id="PTHR21432:SF20">
    <property type="entry name" value="ACETYL-COA HYDROLASE"/>
    <property type="match status" value="1"/>
</dbReference>
<dbReference type="InterPro" id="IPR037171">
    <property type="entry name" value="NagB/RpiA_transferase-like"/>
</dbReference>
<dbReference type="Gene3D" id="3.40.1080.10">
    <property type="entry name" value="Glutaconate Coenzyme A-transferase"/>
    <property type="match status" value="1"/>
</dbReference>
<dbReference type="Gene3D" id="3.40.1080.20">
    <property type="entry name" value="Acetyl-CoA hydrolase/transferase C-terminal domain"/>
    <property type="match status" value="1"/>
</dbReference>
<sequence length="245" mass="26714">EHGFMSFGVEVLASKAAAEKARKIIVQVNEKMPRVLGDSFIHVSRVHKIVEMSEELPELKRKPFSEAERKIGHFITELIEDGSTLQLGIGGIPDAVLSALKERRDLGIHTEMVSDGVMEAIEAGIITGAKKTFHPNKVILTFILGSKKLYEFSDNNPVLEAHPTDYTNHPFNVSRNDNMIAINSAIEVDITGQVCSDSIGTYIYSGFGGQVDFIRGAAHSKGGKPIIALNSTAKNGEVSRIVPFL</sequence>
<dbReference type="GO" id="GO:0006083">
    <property type="term" value="P:acetate metabolic process"/>
    <property type="evidence" value="ECO:0007669"/>
    <property type="project" value="InterPro"/>
</dbReference>
<proteinExistence type="inferred from homology"/>
<feature type="domain" description="Acetyl-CoA hydrolase/transferase C-terminal" evidence="4">
    <location>
        <begin position="145"/>
        <end position="245"/>
    </location>
</feature>
<comment type="similarity">
    <text evidence="1">Belongs to the acetyl-CoA hydrolase/transferase family.</text>
</comment>
<dbReference type="PANTHER" id="PTHR21432">
    <property type="entry name" value="ACETYL-COA HYDROLASE-RELATED"/>
    <property type="match status" value="1"/>
</dbReference>
<organism evidence="5">
    <name type="scientific">marine sediment metagenome</name>
    <dbReference type="NCBI Taxonomy" id="412755"/>
    <lineage>
        <taxon>unclassified sequences</taxon>
        <taxon>metagenomes</taxon>
        <taxon>ecological metagenomes</taxon>
    </lineage>
</organism>
<evidence type="ECO:0000259" key="3">
    <source>
        <dbReference type="Pfam" id="PF02550"/>
    </source>
</evidence>
<gene>
    <name evidence="5" type="ORF">S01H1_70114</name>
</gene>
<evidence type="ECO:0000256" key="2">
    <source>
        <dbReference type="ARBA" id="ARBA00022679"/>
    </source>
</evidence>
<comment type="caution">
    <text evidence="5">The sequence shown here is derived from an EMBL/GenBank/DDBJ whole genome shotgun (WGS) entry which is preliminary data.</text>
</comment>
<dbReference type="InterPro" id="IPR038460">
    <property type="entry name" value="AcetylCoA_hyd_C_sf"/>
</dbReference>
<dbReference type="Pfam" id="PF13336">
    <property type="entry name" value="AcetylCoA_hyd_C"/>
    <property type="match status" value="1"/>
</dbReference>
<protein>
    <submittedName>
        <fullName evidence="5">Uncharacterized protein</fullName>
    </submittedName>
</protein>
<dbReference type="EMBL" id="BARS01046598">
    <property type="protein sequence ID" value="GAG30896.1"/>
    <property type="molecule type" value="Genomic_DNA"/>
</dbReference>